<sequence length="208" mass="24458">MSRFVAADEVNDEDLANQEAHEEKLLSAFEQEKSKEGRRTLAQQLRENRQQKYKEYKDSMEEENSLYKWTERDMEYYGKLEEERRSKRLKEKADIEREITTYKQAIRARERTESSSILNELEKIEAMEGHKRRYYTKDRAYRIKKQKAAANGNNSDRAQLPDSNSDTAGRIPKTRSQKETSLSHQRSQVSCSPKNSIQSQLGYSSESE</sequence>
<dbReference type="GO" id="GO:0005634">
    <property type="term" value="C:nucleus"/>
    <property type="evidence" value="ECO:0007669"/>
    <property type="project" value="UniProtKB-SubCell"/>
</dbReference>
<evidence type="ECO:0000256" key="2">
    <source>
        <dbReference type="ARBA" id="ARBA00023242"/>
    </source>
</evidence>
<comment type="subcellular location">
    <subcellularLocation>
        <location evidence="1">Nucleus</location>
    </subcellularLocation>
</comment>
<feature type="compositionally biased region" description="Polar residues" evidence="3">
    <location>
        <begin position="151"/>
        <end position="167"/>
    </location>
</feature>
<keyword evidence="5" id="KW-1185">Reference proteome</keyword>
<dbReference type="RefSeq" id="XP_018213086.1">
    <property type="nucleotide sequence ID" value="XM_018357056.1"/>
</dbReference>
<accession>A0A1B7SPK5</accession>
<proteinExistence type="predicted"/>
<feature type="region of interest" description="Disordered" evidence="3">
    <location>
        <begin position="28"/>
        <end position="57"/>
    </location>
</feature>
<dbReference type="EMBL" id="JAEUBD010001468">
    <property type="protein sequence ID" value="KAH3660752.1"/>
    <property type="molecule type" value="Genomic_DNA"/>
</dbReference>
<evidence type="ECO:0000256" key="1">
    <source>
        <dbReference type="ARBA" id="ARBA00004123"/>
    </source>
</evidence>
<dbReference type="AlphaFoldDB" id="A0A1B7SPK5"/>
<evidence type="ECO:0000313" key="4">
    <source>
        <dbReference type="EMBL" id="KAH3660752.1"/>
    </source>
</evidence>
<protein>
    <submittedName>
        <fullName evidence="4">Uncharacterized protein</fullName>
    </submittedName>
</protein>
<evidence type="ECO:0000256" key="3">
    <source>
        <dbReference type="SAM" id="MobiDB-lite"/>
    </source>
</evidence>
<dbReference type="Proteomes" id="UP000788993">
    <property type="component" value="Unassembled WGS sequence"/>
</dbReference>
<dbReference type="InterPro" id="IPR019331">
    <property type="entry name" value="FAM192A/Fyv6_N"/>
</dbReference>
<organism evidence="4 5">
    <name type="scientific">Ogataea polymorpha</name>
    <dbReference type="NCBI Taxonomy" id="460523"/>
    <lineage>
        <taxon>Eukaryota</taxon>
        <taxon>Fungi</taxon>
        <taxon>Dikarya</taxon>
        <taxon>Ascomycota</taxon>
        <taxon>Saccharomycotina</taxon>
        <taxon>Pichiomycetes</taxon>
        <taxon>Pichiales</taxon>
        <taxon>Pichiaceae</taxon>
        <taxon>Ogataea</taxon>
    </lineage>
</organism>
<dbReference type="Pfam" id="PF10187">
    <property type="entry name" value="FAM192A_Fyv6_N"/>
    <property type="match status" value="1"/>
</dbReference>
<keyword evidence="2" id="KW-0539">Nucleus</keyword>
<reference evidence="4" key="1">
    <citation type="journal article" date="2021" name="Open Biol.">
        <title>Shared evolutionary footprints suggest mitochondrial oxidative damage underlies multiple complex I losses in fungi.</title>
        <authorList>
            <person name="Schikora-Tamarit M.A."/>
            <person name="Marcet-Houben M."/>
            <person name="Nosek J."/>
            <person name="Gabaldon T."/>
        </authorList>
    </citation>
    <scope>NUCLEOTIDE SEQUENCE</scope>
    <source>
        <strain evidence="4">NCAIM Y.01608</strain>
    </source>
</reference>
<feature type="compositionally biased region" description="Polar residues" evidence="3">
    <location>
        <begin position="179"/>
        <end position="208"/>
    </location>
</feature>
<feature type="compositionally biased region" description="Basic and acidic residues" evidence="3">
    <location>
        <begin position="28"/>
        <end position="39"/>
    </location>
</feature>
<name>A0A1B7SPK5_9ASCO</name>
<evidence type="ECO:0000313" key="5">
    <source>
        <dbReference type="Proteomes" id="UP000788993"/>
    </source>
</evidence>
<gene>
    <name evidence="4" type="ORF">OGATHE_005084</name>
</gene>
<comment type="caution">
    <text evidence="4">The sequence shown here is derived from an EMBL/GenBank/DDBJ whole genome shotgun (WGS) entry which is preliminary data.</text>
</comment>
<feature type="region of interest" description="Disordered" evidence="3">
    <location>
        <begin position="146"/>
        <end position="208"/>
    </location>
</feature>
<dbReference type="OrthoDB" id="3998243at2759"/>
<feature type="compositionally biased region" description="Basic and acidic residues" evidence="3">
    <location>
        <begin position="46"/>
        <end position="57"/>
    </location>
</feature>
<reference evidence="4" key="2">
    <citation type="submission" date="2021-01" db="EMBL/GenBank/DDBJ databases">
        <authorList>
            <person name="Schikora-Tamarit M.A."/>
        </authorList>
    </citation>
    <scope>NUCLEOTIDE SEQUENCE</scope>
    <source>
        <strain evidence="4">NCAIM Y.01608</strain>
    </source>
</reference>